<dbReference type="AlphaFoldDB" id="A0A0F8Y181"/>
<name>A0A0F8Y181_9ZZZZ</name>
<gene>
    <name evidence="1" type="ORF">LCGC14_2876940</name>
</gene>
<protein>
    <submittedName>
        <fullName evidence="1">Uncharacterized protein</fullName>
    </submittedName>
</protein>
<proteinExistence type="predicted"/>
<feature type="non-terminal residue" evidence="1">
    <location>
        <position position="63"/>
    </location>
</feature>
<dbReference type="EMBL" id="LAZR01056006">
    <property type="protein sequence ID" value="KKK75117.1"/>
    <property type="molecule type" value="Genomic_DNA"/>
</dbReference>
<sequence length="63" mass="7129">MEMMETRMCSHRTEVDGQPGLIQLIPHGSHHTDKGFFTLDAEGVSMLMNAFSGRKNQMAIDYE</sequence>
<organism evidence="1">
    <name type="scientific">marine sediment metagenome</name>
    <dbReference type="NCBI Taxonomy" id="412755"/>
    <lineage>
        <taxon>unclassified sequences</taxon>
        <taxon>metagenomes</taxon>
        <taxon>ecological metagenomes</taxon>
    </lineage>
</organism>
<evidence type="ECO:0000313" key="1">
    <source>
        <dbReference type="EMBL" id="KKK75117.1"/>
    </source>
</evidence>
<reference evidence="1" key="1">
    <citation type="journal article" date="2015" name="Nature">
        <title>Complex archaea that bridge the gap between prokaryotes and eukaryotes.</title>
        <authorList>
            <person name="Spang A."/>
            <person name="Saw J.H."/>
            <person name="Jorgensen S.L."/>
            <person name="Zaremba-Niedzwiedzka K."/>
            <person name="Martijn J."/>
            <person name="Lind A.E."/>
            <person name="van Eijk R."/>
            <person name="Schleper C."/>
            <person name="Guy L."/>
            <person name="Ettema T.J."/>
        </authorList>
    </citation>
    <scope>NUCLEOTIDE SEQUENCE</scope>
</reference>
<accession>A0A0F8Y181</accession>
<comment type="caution">
    <text evidence="1">The sequence shown here is derived from an EMBL/GenBank/DDBJ whole genome shotgun (WGS) entry which is preliminary data.</text>
</comment>